<evidence type="ECO:0000256" key="3">
    <source>
        <dbReference type="ARBA" id="ARBA00012741"/>
    </source>
</evidence>
<evidence type="ECO:0000256" key="2">
    <source>
        <dbReference type="ARBA" id="ARBA00008061"/>
    </source>
</evidence>
<dbReference type="InterPro" id="IPR006047">
    <property type="entry name" value="GH13_cat_dom"/>
</dbReference>
<dbReference type="SUPFAM" id="SSF51011">
    <property type="entry name" value="Glycosyl hydrolase domain"/>
    <property type="match status" value="1"/>
</dbReference>
<dbReference type="FunFam" id="3.90.400.10:FF:000003">
    <property type="entry name" value="Probable alpha-glucosidase (Maltase)"/>
    <property type="match status" value="1"/>
</dbReference>
<keyword evidence="5" id="KW-0326">Glycosidase</keyword>
<accession>A0AAD5UXI4</accession>
<evidence type="ECO:0000256" key="4">
    <source>
        <dbReference type="ARBA" id="ARBA00022801"/>
    </source>
</evidence>
<dbReference type="Gene3D" id="2.60.40.1180">
    <property type="entry name" value="Golgi alpha-mannosidase II"/>
    <property type="match status" value="1"/>
</dbReference>
<dbReference type="SUPFAM" id="SSF51445">
    <property type="entry name" value="(Trans)glycosidases"/>
    <property type="match status" value="1"/>
</dbReference>
<dbReference type="EC" id="3.2.1.20" evidence="3"/>
<evidence type="ECO:0000256" key="6">
    <source>
        <dbReference type="ARBA" id="ARBA00026248"/>
    </source>
</evidence>
<dbReference type="GO" id="GO:0005987">
    <property type="term" value="P:sucrose catabolic process"/>
    <property type="evidence" value="ECO:0007669"/>
    <property type="project" value="TreeGrafter"/>
</dbReference>
<dbReference type="Gene3D" id="3.20.20.80">
    <property type="entry name" value="Glycosidases"/>
    <property type="match status" value="1"/>
</dbReference>
<gene>
    <name evidence="10" type="ORF">NLI96_g8344</name>
</gene>
<dbReference type="NCBIfam" id="NF008183">
    <property type="entry name" value="PRK10933.1"/>
    <property type="match status" value="1"/>
</dbReference>
<comment type="similarity">
    <text evidence="2">Belongs to the glycosyl hydrolase 13 family.</text>
</comment>
<dbReference type="Gene3D" id="3.90.400.10">
    <property type="entry name" value="Oligo-1,6-glucosidase, Domain 2"/>
    <property type="match status" value="1"/>
</dbReference>
<comment type="catalytic activity">
    <reaction evidence="1">
        <text>Hydrolysis of terminal, non-reducing (1-&gt;4)-linked alpha-D-glucose residues with release of alpha-D-glucose.</text>
        <dbReference type="EC" id="3.2.1.20"/>
    </reaction>
</comment>
<evidence type="ECO:0000259" key="9">
    <source>
        <dbReference type="SMART" id="SM00642"/>
    </source>
</evidence>
<dbReference type="GO" id="GO:0004575">
    <property type="term" value="F:sucrose alpha-glucosidase activity"/>
    <property type="evidence" value="ECO:0007669"/>
    <property type="project" value="TreeGrafter"/>
</dbReference>
<evidence type="ECO:0000256" key="8">
    <source>
        <dbReference type="ARBA" id="ARBA00073730"/>
    </source>
</evidence>
<dbReference type="FunFam" id="3.20.20.80:FF:000064">
    <property type="entry name" value="Oligo-1,6-glucosidase"/>
    <property type="match status" value="1"/>
</dbReference>
<keyword evidence="11" id="KW-1185">Reference proteome</keyword>
<sequence length="594" mass="69097">MAHPTSSNIFVPSKAWWKSAVVYQIYPISFFDSNGDGLGDLNGIYAKLDYLKQLGIDVLWLSPIYQSPLADMGYDISDYCQIDPRYGTLEDWDRLLAGVHQRGMKLIMDLVANHTSDEHKWFAESRASKDSPKRDWYVWRPAKYDSEGNRLPPNNWKSAFQGSAWEYDESTQEYYLHLFASKQPDLNWDNPDVRKAIWETMRFWLDRGCDGFRMDVINHISKVEGLPDAPIIYPEYPYQPGTLHFINGPRVHEYLKEMNQQVLSHYDIMTVGETPASHDPDELAEYVLPENKELQMVFQFELTQIDALRDASGDIEHLIHRPWKLTEFKSIVEKWQVYGRDKGYWNALYLENHDNPRSVSRFGNDSPQWRSASAKLLAILQVTQSGTLFVYQGEEIGMKNIPRTWDLSEYKDIASINLYQENLEVRQRIFGTEEVDMSDILYALQRKARDHSRTPMQWDSSSHSGFTTGTPWMRVNDDFSEQWNVADETKDADSVLTFWKECLEIRKQYDVLIYGDFFSLLPEHPKLFLYTRTLGSQFALVLMNFSTETISLPRGVSETNGMKLVLHNYPTLDDPTTLRGYEGRVYIEIDTDAE</sequence>
<name>A0AAD5UXI4_9APHY</name>
<dbReference type="PANTHER" id="PTHR10357">
    <property type="entry name" value="ALPHA-AMYLASE FAMILY MEMBER"/>
    <property type="match status" value="1"/>
</dbReference>
<evidence type="ECO:0000256" key="5">
    <source>
        <dbReference type="ARBA" id="ARBA00023295"/>
    </source>
</evidence>
<dbReference type="GO" id="GO:0004556">
    <property type="term" value="F:alpha-amylase activity"/>
    <property type="evidence" value="ECO:0007669"/>
    <property type="project" value="TreeGrafter"/>
</dbReference>
<keyword evidence="6" id="KW-0462">Maltose metabolism</keyword>
<dbReference type="AlphaFoldDB" id="A0AAD5UXI4"/>
<dbReference type="GO" id="GO:0033934">
    <property type="term" value="F:glucan 1,4-alpha-maltotriohydrolase activity"/>
    <property type="evidence" value="ECO:0007669"/>
    <property type="project" value="TreeGrafter"/>
</dbReference>
<dbReference type="EMBL" id="JANAWD010000375">
    <property type="protein sequence ID" value="KAJ3480437.1"/>
    <property type="molecule type" value="Genomic_DNA"/>
</dbReference>
<dbReference type="SMART" id="SM00642">
    <property type="entry name" value="Aamy"/>
    <property type="match status" value="1"/>
</dbReference>
<dbReference type="InterPro" id="IPR013780">
    <property type="entry name" value="Glyco_hydro_b"/>
</dbReference>
<evidence type="ECO:0000256" key="7">
    <source>
        <dbReference type="ARBA" id="ARBA00041343"/>
    </source>
</evidence>
<dbReference type="GO" id="GO:0000025">
    <property type="term" value="P:maltose catabolic process"/>
    <property type="evidence" value="ECO:0007669"/>
    <property type="project" value="TreeGrafter"/>
</dbReference>
<dbReference type="InterPro" id="IPR017853">
    <property type="entry name" value="GH"/>
</dbReference>
<dbReference type="InterPro" id="IPR045857">
    <property type="entry name" value="O16G_dom_2"/>
</dbReference>
<comment type="caution">
    <text evidence="10">The sequence shown here is derived from an EMBL/GenBank/DDBJ whole genome shotgun (WGS) entry which is preliminary data.</text>
</comment>
<dbReference type="GO" id="GO:0004574">
    <property type="term" value="F:oligo-1,6-glucosidase activity"/>
    <property type="evidence" value="ECO:0007669"/>
    <property type="project" value="TreeGrafter"/>
</dbReference>
<dbReference type="PANTHER" id="PTHR10357:SF179">
    <property type="entry name" value="NEUTRAL AND BASIC AMINO ACID TRANSPORT PROTEIN RBAT"/>
    <property type="match status" value="1"/>
</dbReference>
<dbReference type="Pfam" id="PF00128">
    <property type="entry name" value="Alpha-amylase"/>
    <property type="match status" value="1"/>
</dbReference>
<proteinExistence type="inferred from homology"/>
<evidence type="ECO:0000313" key="10">
    <source>
        <dbReference type="EMBL" id="KAJ3480437.1"/>
    </source>
</evidence>
<reference evidence="10" key="1">
    <citation type="submission" date="2022-07" db="EMBL/GenBank/DDBJ databases">
        <title>Genome Sequence of Physisporinus lineatus.</title>
        <authorList>
            <person name="Buettner E."/>
        </authorList>
    </citation>
    <scope>NUCLEOTIDE SEQUENCE</scope>
    <source>
        <strain evidence="10">VT162</strain>
    </source>
</reference>
<dbReference type="GO" id="GO:0004558">
    <property type="term" value="F:alpha-1,4-glucosidase activity"/>
    <property type="evidence" value="ECO:0007669"/>
    <property type="project" value="UniProtKB-EC"/>
</dbReference>
<dbReference type="Proteomes" id="UP001212997">
    <property type="component" value="Unassembled WGS sequence"/>
</dbReference>
<evidence type="ECO:0000313" key="11">
    <source>
        <dbReference type="Proteomes" id="UP001212997"/>
    </source>
</evidence>
<protein>
    <recommendedName>
        <fullName evidence="8">Alpha-glucosidase</fullName>
        <ecNumber evidence="3">3.2.1.20</ecNumber>
    </recommendedName>
    <alternativeName>
        <fullName evidence="7">Maltase</fullName>
    </alternativeName>
</protein>
<keyword evidence="4" id="KW-0378">Hydrolase</keyword>
<dbReference type="FunFam" id="3.20.20.80:FF:000087">
    <property type="entry name" value="Oligo-1,6-glucosidase IMA1"/>
    <property type="match status" value="1"/>
</dbReference>
<organism evidence="10 11">
    <name type="scientific">Meripilus lineatus</name>
    <dbReference type="NCBI Taxonomy" id="2056292"/>
    <lineage>
        <taxon>Eukaryota</taxon>
        <taxon>Fungi</taxon>
        <taxon>Dikarya</taxon>
        <taxon>Basidiomycota</taxon>
        <taxon>Agaricomycotina</taxon>
        <taxon>Agaricomycetes</taxon>
        <taxon>Polyporales</taxon>
        <taxon>Meripilaceae</taxon>
        <taxon>Meripilus</taxon>
    </lineage>
</organism>
<dbReference type="CDD" id="cd11333">
    <property type="entry name" value="AmyAc_SI_OligoGlu_DGase"/>
    <property type="match status" value="1"/>
</dbReference>
<evidence type="ECO:0000256" key="1">
    <source>
        <dbReference type="ARBA" id="ARBA00001657"/>
    </source>
</evidence>
<feature type="domain" description="Glycosyl hydrolase family 13 catalytic" evidence="9">
    <location>
        <begin position="24"/>
        <end position="453"/>
    </location>
</feature>